<sequence>MTAESDRTRRSDSFASFDDEPAAPRRPNPLPRTRDPRVPPVPPPLPLLPDGLSSQLANFLAAIGDFGHEFGAGDDEDQRQDLLLKVLDALFHGNGEGSVAADVVTRLGEWYRRWCLDGVVRQTTRGALRGYPSDNASPRSSEEMRQRAWWAAFQAFLVQLVDGEGARALRAGDVDEVAFVFGSMWLEDNRVQEVLASVTEREGVPTPGQVRLLRRLISAITGVCQTVAKYIWK</sequence>
<reference evidence="2 3" key="1">
    <citation type="submission" date="2023-08" db="EMBL/GenBank/DDBJ databases">
        <title>Annotated Genome Sequence of Vanrija albida AlHP1.</title>
        <authorList>
            <person name="Herzog R."/>
        </authorList>
    </citation>
    <scope>NUCLEOTIDE SEQUENCE [LARGE SCALE GENOMIC DNA]</scope>
    <source>
        <strain evidence="2 3">AlHP1</strain>
    </source>
</reference>
<organism evidence="2 3">
    <name type="scientific">Vanrija albida</name>
    <dbReference type="NCBI Taxonomy" id="181172"/>
    <lineage>
        <taxon>Eukaryota</taxon>
        <taxon>Fungi</taxon>
        <taxon>Dikarya</taxon>
        <taxon>Basidiomycota</taxon>
        <taxon>Agaricomycotina</taxon>
        <taxon>Tremellomycetes</taxon>
        <taxon>Trichosporonales</taxon>
        <taxon>Trichosporonaceae</taxon>
        <taxon>Vanrija</taxon>
    </lineage>
</organism>
<proteinExistence type="predicted"/>
<gene>
    <name evidence="2" type="ORF">Q8F55_001804</name>
</gene>
<name>A0ABR3Q7Z3_9TREE</name>
<accession>A0ABR3Q7Z3</accession>
<evidence type="ECO:0000313" key="3">
    <source>
        <dbReference type="Proteomes" id="UP001565368"/>
    </source>
</evidence>
<evidence type="ECO:0000313" key="2">
    <source>
        <dbReference type="EMBL" id="KAL1410861.1"/>
    </source>
</evidence>
<feature type="region of interest" description="Disordered" evidence="1">
    <location>
        <begin position="1"/>
        <end position="49"/>
    </location>
</feature>
<dbReference type="Proteomes" id="UP001565368">
    <property type="component" value="Unassembled WGS sequence"/>
</dbReference>
<dbReference type="GeneID" id="95982847"/>
<evidence type="ECO:0000256" key="1">
    <source>
        <dbReference type="SAM" id="MobiDB-lite"/>
    </source>
</evidence>
<keyword evidence="3" id="KW-1185">Reference proteome</keyword>
<comment type="caution">
    <text evidence="2">The sequence shown here is derived from an EMBL/GenBank/DDBJ whole genome shotgun (WGS) entry which is preliminary data.</text>
</comment>
<protein>
    <submittedName>
        <fullName evidence="2">Uncharacterized protein</fullName>
    </submittedName>
</protein>
<dbReference type="EMBL" id="JBBXJM010000002">
    <property type="protein sequence ID" value="KAL1410861.1"/>
    <property type="molecule type" value="Genomic_DNA"/>
</dbReference>
<feature type="compositionally biased region" description="Pro residues" evidence="1">
    <location>
        <begin position="38"/>
        <end position="47"/>
    </location>
</feature>
<feature type="compositionally biased region" description="Basic and acidic residues" evidence="1">
    <location>
        <begin position="1"/>
        <end position="12"/>
    </location>
</feature>
<dbReference type="RefSeq" id="XP_069210805.1">
    <property type="nucleotide sequence ID" value="XM_069350419.1"/>
</dbReference>